<dbReference type="InterPro" id="IPR032580">
    <property type="entry name" value="SatD"/>
</dbReference>
<reference evidence="2" key="1">
    <citation type="journal article" date="2019" name="Int. J. Syst. Evol. Microbiol.">
        <title>The Global Catalogue of Microorganisms (GCM) 10K type strain sequencing project: providing services to taxonomists for standard genome sequencing and annotation.</title>
        <authorList>
            <consortium name="The Broad Institute Genomics Platform"/>
            <consortium name="The Broad Institute Genome Sequencing Center for Infectious Disease"/>
            <person name="Wu L."/>
            <person name="Ma J."/>
        </authorList>
    </citation>
    <scope>NUCLEOTIDE SEQUENCE [LARGE SCALE GENOMIC DNA]</scope>
    <source>
        <strain evidence="2">JCM 16544</strain>
    </source>
</reference>
<dbReference type="RefSeq" id="WP_344735862.1">
    <property type="nucleotide sequence ID" value="NZ_BAAAYU010000001.1"/>
</dbReference>
<dbReference type="Pfam" id="PF16264">
    <property type="entry name" value="SatD"/>
    <property type="match status" value="1"/>
</dbReference>
<comment type="caution">
    <text evidence="1">The sequence shown here is derived from an EMBL/GenBank/DDBJ whole genome shotgun (WGS) entry which is preliminary data.</text>
</comment>
<dbReference type="EMBL" id="BAAAYU010000001">
    <property type="protein sequence ID" value="GAA3622619.1"/>
    <property type="molecule type" value="Genomic_DNA"/>
</dbReference>
<dbReference type="Proteomes" id="UP001501697">
    <property type="component" value="Unassembled WGS sequence"/>
</dbReference>
<sequence length="213" mass="22531">MVVAVIADIVGSRTLPDRSAAQRAIDDAVARVERDLPVSQAPLTPVVGDELQGRYGDLPEALSSLLLLRLALPDGVECRFGIGIGAVGAIPSSAGPLSDGPAWWAARAAVEALEAKQRRTVPGARTWVVAADDESEQTRDAATWANAYLLARDRLVSEMSERTRRIAYRRCLGETQQSIARTEGITQPAVSQALSSAGGSEVVEGFALLTARA</sequence>
<evidence type="ECO:0000313" key="1">
    <source>
        <dbReference type="EMBL" id="GAA3622619.1"/>
    </source>
</evidence>
<name>A0ABP6ZZT9_9MICO</name>
<evidence type="ECO:0008006" key="3">
    <source>
        <dbReference type="Google" id="ProtNLM"/>
    </source>
</evidence>
<keyword evidence="2" id="KW-1185">Reference proteome</keyword>
<organism evidence="1 2">
    <name type="scientific">Microbacterium awajiense</name>
    <dbReference type="NCBI Taxonomy" id="415214"/>
    <lineage>
        <taxon>Bacteria</taxon>
        <taxon>Bacillati</taxon>
        <taxon>Actinomycetota</taxon>
        <taxon>Actinomycetes</taxon>
        <taxon>Micrococcales</taxon>
        <taxon>Microbacteriaceae</taxon>
        <taxon>Microbacterium</taxon>
    </lineage>
</organism>
<proteinExistence type="predicted"/>
<protein>
    <recommendedName>
        <fullName evidence="3">SatD family protein</fullName>
    </recommendedName>
</protein>
<accession>A0ABP6ZZT9</accession>
<evidence type="ECO:0000313" key="2">
    <source>
        <dbReference type="Proteomes" id="UP001501697"/>
    </source>
</evidence>
<gene>
    <name evidence="1" type="ORF">GCM10022200_00990</name>
</gene>